<feature type="transmembrane region" description="Helical" evidence="1">
    <location>
        <begin position="104"/>
        <end position="126"/>
    </location>
</feature>
<evidence type="ECO:0000256" key="1">
    <source>
        <dbReference type="SAM" id="Phobius"/>
    </source>
</evidence>
<dbReference type="EMBL" id="CP117167">
    <property type="protein sequence ID" value="WCT12855.1"/>
    <property type="molecule type" value="Genomic_DNA"/>
</dbReference>
<feature type="transmembrane region" description="Helical" evidence="1">
    <location>
        <begin position="244"/>
        <end position="264"/>
    </location>
</feature>
<feature type="transmembrane region" description="Helical" evidence="1">
    <location>
        <begin position="305"/>
        <end position="324"/>
    </location>
</feature>
<evidence type="ECO:0000313" key="3">
    <source>
        <dbReference type="Proteomes" id="UP001216139"/>
    </source>
</evidence>
<sequence length="332" mass="37084">MSFFKRIAPALTLMAMAPLLTEVLPGATRFSSIFVFPIEMCVWGGGCLLIRTAVRKWQLGWVNMLLLAIALAIAEECLIQQTSLAPMVIRLKGVTYARSFGVNYVYFLWALIYEPVFVVFLPVYLVELIFPDRKHETWLSKAGLIVVCIFFVLGAYLAWFSWTQIARPKVFHIPAYNPPLVAVIIAVVVMVVLIFTSLSLLKSKHTASVPLKPWTPWLLGIAGALWAVALYGIVVLAFGDFPDFPPAAALGIGVLLILIALLLVPRFTDDLRWNSNYEYGLIYGIMIGSMLIGFLGFWGQANADLYFKIIVNIIAIVWMIPLGLKVKRRLTV</sequence>
<gene>
    <name evidence="2" type="ORF">PQO05_02770</name>
</gene>
<proteinExistence type="predicted"/>
<accession>A0ABY7T8P6</accession>
<organism evidence="2 3">
    <name type="scientific">Mucilaginibacter jinjuensis</name>
    <dbReference type="NCBI Taxonomy" id="1176721"/>
    <lineage>
        <taxon>Bacteria</taxon>
        <taxon>Pseudomonadati</taxon>
        <taxon>Bacteroidota</taxon>
        <taxon>Sphingobacteriia</taxon>
        <taxon>Sphingobacteriales</taxon>
        <taxon>Sphingobacteriaceae</taxon>
        <taxon>Mucilaginibacter</taxon>
    </lineage>
</organism>
<protein>
    <submittedName>
        <fullName evidence="2">Uncharacterized protein</fullName>
    </submittedName>
</protein>
<keyword evidence="3" id="KW-1185">Reference proteome</keyword>
<keyword evidence="1" id="KW-1133">Transmembrane helix</keyword>
<feature type="transmembrane region" description="Helical" evidence="1">
    <location>
        <begin position="62"/>
        <end position="84"/>
    </location>
</feature>
<dbReference type="RefSeq" id="WP_273631127.1">
    <property type="nucleotide sequence ID" value="NZ_CP117167.1"/>
</dbReference>
<name>A0ABY7T8P6_9SPHI</name>
<feature type="transmembrane region" description="Helical" evidence="1">
    <location>
        <begin position="180"/>
        <end position="201"/>
    </location>
</feature>
<keyword evidence="1" id="KW-0472">Membrane</keyword>
<feature type="transmembrane region" description="Helical" evidence="1">
    <location>
        <begin position="138"/>
        <end position="160"/>
    </location>
</feature>
<feature type="transmembrane region" description="Helical" evidence="1">
    <location>
        <begin position="276"/>
        <end position="299"/>
    </location>
</feature>
<feature type="transmembrane region" description="Helical" evidence="1">
    <location>
        <begin position="213"/>
        <end position="238"/>
    </location>
</feature>
<reference evidence="2 3" key="1">
    <citation type="submission" date="2023-02" db="EMBL/GenBank/DDBJ databases">
        <title>Genome sequence of Mucilaginibacter jinjuensis strain KACC 16571.</title>
        <authorList>
            <person name="Kim S."/>
            <person name="Heo J."/>
            <person name="Kwon S.-W."/>
        </authorList>
    </citation>
    <scope>NUCLEOTIDE SEQUENCE [LARGE SCALE GENOMIC DNA]</scope>
    <source>
        <strain evidence="2 3">KACC 16571</strain>
    </source>
</reference>
<keyword evidence="1" id="KW-0812">Transmembrane</keyword>
<evidence type="ECO:0000313" key="2">
    <source>
        <dbReference type="EMBL" id="WCT12855.1"/>
    </source>
</evidence>
<dbReference type="Proteomes" id="UP001216139">
    <property type="component" value="Chromosome"/>
</dbReference>
<feature type="transmembrane region" description="Helical" evidence="1">
    <location>
        <begin position="31"/>
        <end position="50"/>
    </location>
</feature>